<dbReference type="GO" id="GO:0070139">
    <property type="term" value="F:SUMO-specific endopeptidase activity"/>
    <property type="evidence" value="ECO:0007669"/>
    <property type="project" value="TreeGrafter"/>
</dbReference>
<protein>
    <recommendedName>
        <fullName evidence="7">Ubiquitin-like protease family profile domain-containing protein</fullName>
    </recommendedName>
</protein>
<dbReference type="PROSITE" id="PS50600">
    <property type="entry name" value="ULP_PROTEASE"/>
    <property type="match status" value="1"/>
</dbReference>
<evidence type="ECO:0000313" key="8">
    <source>
        <dbReference type="EMBL" id="TKA68861.1"/>
    </source>
</evidence>
<dbReference type="GO" id="GO:0005634">
    <property type="term" value="C:nucleus"/>
    <property type="evidence" value="ECO:0007669"/>
    <property type="project" value="TreeGrafter"/>
</dbReference>
<dbReference type="InterPro" id="IPR051947">
    <property type="entry name" value="Sentrin-specific_protease"/>
</dbReference>
<reference evidence="8 9" key="1">
    <citation type="submission" date="2017-03" db="EMBL/GenBank/DDBJ databases">
        <title>Genomes of endolithic fungi from Antarctica.</title>
        <authorList>
            <person name="Coleine C."/>
            <person name="Masonjones S."/>
            <person name="Stajich J.E."/>
        </authorList>
    </citation>
    <scope>NUCLEOTIDE SEQUENCE [LARGE SCALE GENOMIC DNA]</scope>
    <source>
        <strain evidence="8 9">CCFEE 5187</strain>
    </source>
</reference>
<feature type="region of interest" description="Disordered" evidence="6">
    <location>
        <begin position="951"/>
        <end position="996"/>
    </location>
</feature>
<sequence>MSAGRNDDSAPSPVIVLDDESSSHLVPDFSMEPVTQEELRNERSNGKSSNSRQLNELIASTQPPISQTGDAKKSHGRRASSNDDMIETSQPEMTLGHELHGGTTIEVHNALPSVKSALLETERSGDDRKITVNEPSESLVNIAPSSPSDISATVFQKSGRASAAMRKPAGSKKKGQDAPRFLPLEFLCHCGILYPKEADFGLKYDESSNVFNIVMKGDIINDREQRDVHVNPRLFQRATRNINSPKIQLLGPRVPGTTDHKTYIEFAKQSDLQRFLDICMIETKAVLKVIERTEAEMDKIFENRNVKRPHTTPMVGPVVDEGEIELLERRTKDHQKREASSFEQTITKRRRQTPKISDMLAATRDGPSSPDLTKASETKSEYWPDTTSAKKTIDASRTTRLSGRTTDAKLSQQPESTYQSRSHLRNERFSIKYGLGASWEQPLIYPATGARKTTVNFQDLERLDDGQELNDNLISFYLRYIEMSSNQAQGMAYFFDTYFYTRLTKTASGQRGFNYEAVQRWTSKVDIFKYPFVVVPINESAHWYLAIICNLPNVDQRLHLEEPAEDRETLEVPSDPEGEDEIMALTGVASQGPSGSRKSSEEPSDELQISKLGQMSLENEGFDNHRAGHGIGETENSSVFAFSDEVDVPSSPRTPIASASTVRGQNDTEMIRTVVRSSTRTSKKKAPPLRKYDTEQPIIVILDSLGISHPAAVRNLKDYLIMEGKTKRSRDIELKDLKGMTAKGVPHQENLCDCGLYLLGYVAKFMEDPKEFLRKTLTREFDEFEDWPNLRPPKMRAAIRELCQKLAADQARTRKDKRLAAKVEHEVSKKAAPLTGENNNPRPTILDELVGDVPPRTTSHQNATEEGEGPARTEVHVETATSDSADDADDMLDRLDTFRDTTNVQNAPDTAPDTAAGLHEIPESPDWRAQLVSAQAGAPVSSLTLNTDGSAPLSAVAQSDKAAEASSQRRLNDPDGHSKQVSPPHSGRHSSPIVNLTSAVRTLL</sequence>
<keyword evidence="5" id="KW-0378">Hydrolase</keyword>
<feature type="region of interest" description="Disordered" evidence="6">
    <location>
        <begin position="120"/>
        <end position="145"/>
    </location>
</feature>
<feature type="region of interest" description="Disordered" evidence="6">
    <location>
        <begin position="1"/>
        <end position="88"/>
    </location>
</feature>
<gene>
    <name evidence="8" type="ORF">B0A49_06164</name>
</gene>
<feature type="region of interest" description="Disordered" evidence="6">
    <location>
        <begin position="813"/>
        <end position="920"/>
    </location>
</feature>
<dbReference type="GO" id="GO:0006508">
    <property type="term" value="P:proteolysis"/>
    <property type="evidence" value="ECO:0007669"/>
    <property type="project" value="UniProtKB-KW"/>
</dbReference>
<accession>A0A4U0WZJ5</accession>
<feature type="region of interest" description="Disordered" evidence="6">
    <location>
        <begin position="157"/>
        <end position="176"/>
    </location>
</feature>
<dbReference type="InterPro" id="IPR038765">
    <property type="entry name" value="Papain-like_cys_pep_sf"/>
</dbReference>
<name>A0A4U0WZJ5_9PEZI</name>
<keyword evidence="2" id="KW-0597">Phosphoprotein</keyword>
<dbReference type="AlphaFoldDB" id="A0A4U0WZJ5"/>
<dbReference type="Gene3D" id="3.40.395.10">
    <property type="entry name" value="Adenoviral Proteinase, Chain A"/>
    <property type="match status" value="1"/>
</dbReference>
<feature type="compositionally biased region" description="Basic and acidic residues" evidence="6">
    <location>
        <begin position="330"/>
        <end position="340"/>
    </location>
</feature>
<dbReference type="Proteomes" id="UP000308768">
    <property type="component" value="Unassembled WGS sequence"/>
</dbReference>
<evidence type="ECO:0000256" key="5">
    <source>
        <dbReference type="ARBA" id="ARBA00022801"/>
    </source>
</evidence>
<dbReference type="PANTHER" id="PTHR46896">
    <property type="entry name" value="SENTRIN-SPECIFIC PROTEASE"/>
    <property type="match status" value="1"/>
</dbReference>
<keyword evidence="9" id="KW-1185">Reference proteome</keyword>
<feature type="compositionally biased region" description="Basic and acidic residues" evidence="6">
    <location>
        <begin position="818"/>
        <end position="829"/>
    </location>
</feature>
<feature type="region of interest" description="Disordered" evidence="6">
    <location>
        <begin position="646"/>
        <end position="665"/>
    </location>
</feature>
<comment type="similarity">
    <text evidence="1">Belongs to the peptidase C48 family.</text>
</comment>
<dbReference type="SUPFAM" id="SSF54001">
    <property type="entry name" value="Cysteine proteinases"/>
    <property type="match status" value="1"/>
</dbReference>
<dbReference type="EMBL" id="NAJN01000777">
    <property type="protein sequence ID" value="TKA68861.1"/>
    <property type="molecule type" value="Genomic_DNA"/>
</dbReference>
<evidence type="ECO:0000256" key="1">
    <source>
        <dbReference type="ARBA" id="ARBA00005234"/>
    </source>
</evidence>
<evidence type="ECO:0000259" key="7">
    <source>
        <dbReference type="PROSITE" id="PS50600"/>
    </source>
</evidence>
<evidence type="ECO:0000256" key="3">
    <source>
        <dbReference type="ARBA" id="ARBA00022670"/>
    </source>
</evidence>
<feature type="compositionally biased region" description="Polar residues" evidence="6">
    <location>
        <begin position="133"/>
        <end position="145"/>
    </location>
</feature>
<keyword evidence="4" id="KW-0833">Ubl conjugation pathway</keyword>
<dbReference type="GO" id="GO:0016926">
    <property type="term" value="P:protein desumoylation"/>
    <property type="evidence" value="ECO:0007669"/>
    <property type="project" value="TreeGrafter"/>
</dbReference>
<proteinExistence type="inferred from homology"/>
<evidence type="ECO:0000256" key="4">
    <source>
        <dbReference type="ARBA" id="ARBA00022786"/>
    </source>
</evidence>
<feature type="compositionally biased region" description="Basic and acidic residues" evidence="6">
    <location>
        <begin position="120"/>
        <end position="131"/>
    </location>
</feature>
<comment type="caution">
    <text evidence="8">The sequence shown here is derived from an EMBL/GenBank/DDBJ whole genome shotgun (WGS) entry which is preliminary data.</text>
</comment>
<evidence type="ECO:0000256" key="6">
    <source>
        <dbReference type="SAM" id="MobiDB-lite"/>
    </source>
</evidence>
<evidence type="ECO:0000256" key="2">
    <source>
        <dbReference type="ARBA" id="ARBA00022553"/>
    </source>
</evidence>
<dbReference type="Pfam" id="PF02902">
    <property type="entry name" value="Peptidase_C48"/>
    <property type="match status" value="1"/>
</dbReference>
<dbReference type="PANTHER" id="PTHR46896:SF3">
    <property type="entry name" value="FI06413P-RELATED"/>
    <property type="match status" value="1"/>
</dbReference>
<feature type="region of interest" description="Disordered" evidence="6">
    <location>
        <begin position="330"/>
        <end position="416"/>
    </location>
</feature>
<dbReference type="GO" id="GO:0005737">
    <property type="term" value="C:cytoplasm"/>
    <property type="evidence" value="ECO:0007669"/>
    <property type="project" value="TreeGrafter"/>
</dbReference>
<dbReference type="STRING" id="331657.A0A4U0WZJ5"/>
<feature type="compositionally biased region" description="Polar residues" evidence="6">
    <location>
        <begin position="46"/>
        <end position="69"/>
    </location>
</feature>
<organism evidence="8 9">
    <name type="scientific">Cryomyces minteri</name>
    <dbReference type="NCBI Taxonomy" id="331657"/>
    <lineage>
        <taxon>Eukaryota</taxon>
        <taxon>Fungi</taxon>
        <taxon>Dikarya</taxon>
        <taxon>Ascomycota</taxon>
        <taxon>Pezizomycotina</taxon>
        <taxon>Dothideomycetes</taxon>
        <taxon>Dothideomycetes incertae sedis</taxon>
        <taxon>Cryomyces</taxon>
    </lineage>
</organism>
<feature type="region of interest" description="Disordered" evidence="6">
    <location>
        <begin position="589"/>
        <end position="608"/>
    </location>
</feature>
<feature type="compositionally biased region" description="Polar residues" evidence="6">
    <location>
        <begin position="651"/>
        <end position="665"/>
    </location>
</feature>
<dbReference type="OrthoDB" id="442460at2759"/>
<dbReference type="InterPro" id="IPR003653">
    <property type="entry name" value="Peptidase_C48_C"/>
</dbReference>
<evidence type="ECO:0000313" key="9">
    <source>
        <dbReference type="Proteomes" id="UP000308768"/>
    </source>
</evidence>
<keyword evidence="3" id="KW-0645">Protease</keyword>
<feature type="domain" description="Ubiquitin-like protease family profile" evidence="7">
    <location>
        <begin position="453"/>
        <end position="765"/>
    </location>
</feature>
<feature type="compositionally biased region" description="Polar residues" evidence="6">
    <location>
        <begin position="385"/>
        <end position="416"/>
    </location>
</feature>